<reference evidence="2" key="2">
    <citation type="submission" date="2021-02" db="EMBL/GenBank/DDBJ databases">
        <authorList>
            <person name="Kimball J.A."/>
            <person name="Haas M.W."/>
            <person name="Macchietto M."/>
            <person name="Kono T."/>
            <person name="Duquette J."/>
            <person name="Shao M."/>
        </authorList>
    </citation>
    <scope>NUCLEOTIDE SEQUENCE</scope>
    <source>
        <tissue evidence="2">Fresh leaf tissue</tissue>
    </source>
</reference>
<gene>
    <name evidence="2" type="ORF">GUJ93_ZPchr0002g24577</name>
</gene>
<comment type="caution">
    <text evidence="2">The sequence shown here is derived from an EMBL/GenBank/DDBJ whole genome shotgun (WGS) entry which is preliminary data.</text>
</comment>
<name>A0A8J5V558_ZIZPA</name>
<evidence type="ECO:0000313" key="2">
    <source>
        <dbReference type="EMBL" id="KAG8060302.1"/>
    </source>
</evidence>
<accession>A0A8J5V558</accession>
<protein>
    <submittedName>
        <fullName evidence="2">Uncharacterized protein</fullName>
    </submittedName>
</protein>
<evidence type="ECO:0000256" key="1">
    <source>
        <dbReference type="SAM" id="MobiDB-lite"/>
    </source>
</evidence>
<dbReference type="AlphaFoldDB" id="A0A8J5V558"/>
<dbReference type="Proteomes" id="UP000729402">
    <property type="component" value="Unassembled WGS sequence"/>
</dbReference>
<organism evidence="2 3">
    <name type="scientific">Zizania palustris</name>
    <name type="common">Northern wild rice</name>
    <dbReference type="NCBI Taxonomy" id="103762"/>
    <lineage>
        <taxon>Eukaryota</taxon>
        <taxon>Viridiplantae</taxon>
        <taxon>Streptophyta</taxon>
        <taxon>Embryophyta</taxon>
        <taxon>Tracheophyta</taxon>
        <taxon>Spermatophyta</taxon>
        <taxon>Magnoliopsida</taxon>
        <taxon>Liliopsida</taxon>
        <taxon>Poales</taxon>
        <taxon>Poaceae</taxon>
        <taxon>BOP clade</taxon>
        <taxon>Oryzoideae</taxon>
        <taxon>Oryzeae</taxon>
        <taxon>Zizaniinae</taxon>
        <taxon>Zizania</taxon>
    </lineage>
</organism>
<reference evidence="2" key="1">
    <citation type="journal article" date="2021" name="bioRxiv">
        <title>Whole Genome Assembly and Annotation of Northern Wild Rice, Zizania palustris L., Supports a Whole Genome Duplication in the Zizania Genus.</title>
        <authorList>
            <person name="Haas M."/>
            <person name="Kono T."/>
            <person name="Macchietto M."/>
            <person name="Millas R."/>
            <person name="McGilp L."/>
            <person name="Shao M."/>
            <person name="Duquette J."/>
            <person name="Hirsch C.N."/>
            <person name="Kimball J."/>
        </authorList>
    </citation>
    <scope>NUCLEOTIDE SEQUENCE</scope>
    <source>
        <tissue evidence="2">Fresh leaf tissue</tissue>
    </source>
</reference>
<dbReference type="EMBL" id="JAAALK010000287">
    <property type="protein sequence ID" value="KAG8060302.1"/>
    <property type="molecule type" value="Genomic_DNA"/>
</dbReference>
<keyword evidence="3" id="KW-1185">Reference proteome</keyword>
<proteinExistence type="predicted"/>
<feature type="region of interest" description="Disordered" evidence="1">
    <location>
        <begin position="82"/>
        <end position="103"/>
    </location>
</feature>
<sequence length="103" mass="10901">MASSRHRVLIEVGRKIRRHHFPHSGGAKEKIRCHHCATAVATMADTMIVATGEPPMLKERAVKEQSERGCACPVAGVEAAMSVGGAPGDGIGDMPTNGERGRD</sequence>
<evidence type="ECO:0000313" key="3">
    <source>
        <dbReference type="Proteomes" id="UP000729402"/>
    </source>
</evidence>